<accession>A0A1T5MI31</accession>
<protein>
    <recommendedName>
        <fullName evidence="3">Outer membrane protein beta-barrel domain-containing protein</fullName>
    </recommendedName>
</protein>
<keyword evidence="2" id="KW-1185">Reference proteome</keyword>
<gene>
    <name evidence="1" type="ORF">SAMN05660236_5498</name>
</gene>
<evidence type="ECO:0000313" key="1">
    <source>
        <dbReference type="EMBL" id="SKC87733.1"/>
    </source>
</evidence>
<organism evidence="1 2">
    <name type="scientific">Ohtaekwangia koreensis</name>
    <dbReference type="NCBI Taxonomy" id="688867"/>
    <lineage>
        <taxon>Bacteria</taxon>
        <taxon>Pseudomonadati</taxon>
        <taxon>Bacteroidota</taxon>
        <taxon>Cytophagia</taxon>
        <taxon>Cytophagales</taxon>
        <taxon>Fulvivirgaceae</taxon>
        <taxon>Ohtaekwangia</taxon>
    </lineage>
</organism>
<dbReference type="STRING" id="688867.SAMN05660236_5498"/>
<evidence type="ECO:0008006" key="3">
    <source>
        <dbReference type="Google" id="ProtNLM"/>
    </source>
</evidence>
<evidence type="ECO:0000313" key="2">
    <source>
        <dbReference type="Proteomes" id="UP000190961"/>
    </source>
</evidence>
<sequence length="202" mass="22878">MKKNYKLFTIAIALFYFVTGITLAQDSTAIKPRPKWYIPDALDLQYAGSIGFLSAGAGYDIIHKKASIDILFGYLPRAIGGNDISTITLKFTALPWKIRAGDNTTIYPITVGTFFSYTMGEKYSSDLPSWYPDGYYWWSEAVRVNIFIGGKVRHKFSKNIWEAYYEVGTNELKLVSYVQNTGYLTVWDILHAGAGVRFYLNP</sequence>
<name>A0A1T5MI31_9BACT</name>
<proteinExistence type="predicted"/>
<dbReference type="EMBL" id="FUZU01000004">
    <property type="protein sequence ID" value="SKC87733.1"/>
    <property type="molecule type" value="Genomic_DNA"/>
</dbReference>
<dbReference type="RefSeq" id="WP_079689954.1">
    <property type="nucleotide sequence ID" value="NZ_FUZU01000004.1"/>
</dbReference>
<dbReference type="AlphaFoldDB" id="A0A1T5MI31"/>
<reference evidence="1 2" key="1">
    <citation type="submission" date="2017-02" db="EMBL/GenBank/DDBJ databases">
        <authorList>
            <person name="Peterson S.W."/>
        </authorList>
    </citation>
    <scope>NUCLEOTIDE SEQUENCE [LARGE SCALE GENOMIC DNA]</scope>
    <source>
        <strain evidence="1 2">DSM 25262</strain>
    </source>
</reference>
<dbReference type="Proteomes" id="UP000190961">
    <property type="component" value="Unassembled WGS sequence"/>
</dbReference>
<dbReference type="OrthoDB" id="5381546at2"/>